<evidence type="ECO:0000313" key="2">
    <source>
        <dbReference type="EMBL" id="TNN51899.1"/>
    </source>
</evidence>
<protein>
    <submittedName>
        <fullName evidence="2">Uncharacterized protein</fullName>
    </submittedName>
</protein>
<name>A0A4Z2GEU7_9TELE</name>
<organism evidence="2 3">
    <name type="scientific">Liparis tanakae</name>
    <name type="common">Tanaka's snailfish</name>
    <dbReference type="NCBI Taxonomy" id="230148"/>
    <lineage>
        <taxon>Eukaryota</taxon>
        <taxon>Metazoa</taxon>
        <taxon>Chordata</taxon>
        <taxon>Craniata</taxon>
        <taxon>Vertebrata</taxon>
        <taxon>Euteleostomi</taxon>
        <taxon>Actinopterygii</taxon>
        <taxon>Neopterygii</taxon>
        <taxon>Teleostei</taxon>
        <taxon>Neoteleostei</taxon>
        <taxon>Acanthomorphata</taxon>
        <taxon>Eupercaria</taxon>
        <taxon>Perciformes</taxon>
        <taxon>Cottioidei</taxon>
        <taxon>Cottales</taxon>
        <taxon>Liparidae</taxon>
        <taxon>Liparis</taxon>
    </lineage>
</organism>
<reference evidence="2 3" key="1">
    <citation type="submission" date="2019-03" db="EMBL/GenBank/DDBJ databases">
        <title>First draft genome of Liparis tanakae, snailfish: a comprehensive survey of snailfish specific genes.</title>
        <authorList>
            <person name="Kim W."/>
            <person name="Song I."/>
            <person name="Jeong J.-H."/>
            <person name="Kim D."/>
            <person name="Kim S."/>
            <person name="Ryu S."/>
            <person name="Song J.Y."/>
            <person name="Lee S.K."/>
        </authorList>
    </citation>
    <scope>NUCLEOTIDE SEQUENCE [LARGE SCALE GENOMIC DNA]</scope>
    <source>
        <tissue evidence="2">Muscle</tissue>
    </source>
</reference>
<gene>
    <name evidence="2" type="ORF">EYF80_037925</name>
</gene>
<feature type="region of interest" description="Disordered" evidence="1">
    <location>
        <begin position="1"/>
        <end position="29"/>
    </location>
</feature>
<comment type="caution">
    <text evidence="2">The sequence shown here is derived from an EMBL/GenBank/DDBJ whole genome shotgun (WGS) entry which is preliminary data.</text>
</comment>
<dbReference type="EMBL" id="SRLO01000567">
    <property type="protein sequence ID" value="TNN51899.1"/>
    <property type="molecule type" value="Genomic_DNA"/>
</dbReference>
<accession>A0A4Z2GEU7</accession>
<evidence type="ECO:0000256" key="1">
    <source>
        <dbReference type="SAM" id="MobiDB-lite"/>
    </source>
</evidence>
<evidence type="ECO:0000313" key="3">
    <source>
        <dbReference type="Proteomes" id="UP000314294"/>
    </source>
</evidence>
<dbReference type="AlphaFoldDB" id="A0A4Z2GEU7"/>
<keyword evidence="3" id="KW-1185">Reference proteome</keyword>
<dbReference type="Proteomes" id="UP000314294">
    <property type="component" value="Unassembled WGS sequence"/>
</dbReference>
<proteinExistence type="predicted"/>
<sequence>MGWEGPQQRVTAGARVNKRTPSGEEQQHGLHEVDAERLLCKAGRFVSMPCKRSVSCGKNSGYRDPELIFSLPGHQKCNRDAYLRCEQRRLTAASSHQRVTILETMNRALPAESLDTPSTSHML</sequence>